<dbReference type="EMBL" id="CP001710">
    <property type="protein sequence ID" value="ADL59326.1"/>
    <property type="molecule type" value="Genomic_DNA"/>
</dbReference>
<protein>
    <submittedName>
        <fullName evidence="2">Predicted ABC transporter, permease component</fullName>
    </submittedName>
</protein>
<feature type="transmembrane region" description="Helical" evidence="1">
    <location>
        <begin position="238"/>
        <end position="262"/>
    </location>
</feature>
<keyword evidence="1" id="KW-0472">Membrane</keyword>
<reference key="1">
    <citation type="submission" date="2009-08" db="EMBL/GenBank/DDBJ databases">
        <title>The genome sequence of Methanothermobacter marburgensis.</title>
        <authorList>
            <person name="Kaster A."/>
            <person name="Seedorf H."/>
            <person name="Goenrich M."/>
            <person name="Wiezer A."/>
            <person name="Liesegang H."/>
            <person name="Thauer R."/>
            <person name="Gottschalk G."/>
        </authorList>
    </citation>
    <scope>NUCLEOTIDE SEQUENCE</scope>
    <source>
        <strain>Marburg</strain>
    </source>
</reference>
<dbReference type="AlphaFoldDB" id="D9PYM8"/>
<dbReference type="GeneID" id="43707514"/>
<gene>
    <name evidence="2" type="ordered locus">MTBMA_c17580</name>
</gene>
<feature type="transmembrane region" description="Helical" evidence="1">
    <location>
        <begin position="318"/>
        <end position="340"/>
    </location>
</feature>
<dbReference type="PANTHER" id="PTHR43471">
    <property type="entry name" value="ABC TRANSPORTER PERMEASE"/>
    <property type="match status" value="1"/>
</dbReference>
<reference evidence="2 3" key="2">
    <citation type="journal article" date="2010" name="J. Bacteriol.">
        <title>Complete genome sequence of Methanothermobacter marburgensis, a methanoarchaeon model organism.</title>
        <authorList>
            <person name="Liesegang H."/>
            <person name="Kaster A.K."/>
            <person name="Wiezer A."/>
            <person name="Goenrich M."/>
            <person name="Wollherr A."/>
            <person name="Seedorf H."/>
            <person name="Gottschalk G."/>
            <person name="Thauer R.K."/>
        </authorList>
    </citation>
    <scope>NUCLEOTIDE SEQUENCE [LARGE SCALE GENOMIC DNA]</scope>
    <source>
        <strain evidence="3">ATCC BAA-927 / DSM 2133 / JCM 14651 / NBRC 100331 / OCM 82 / Marburg</strain>
    </source>
</reference>
<dbReference type="HOGENOM" id="CLU_697588_0_0_2"/>
<proteinExistence type="predicted"/>
<accession>D9PYM8</accession>
<dbReference type="Pfam" id="PF12679">
    <property type="entry name" value="ABC2_membrane_2"/>
    <property type="match status" value="1"/>
</dbReference>
<dbReference type="PANTHER" id="PTHR43471:SF3">
    <property type="entry name" value="ABC TRANSPORTER PERMEASE PROTEIN NATB"/>
    <property type="match status" value="1"/>
</dbReference>
<organism evidence="2 3">
    <name type="scientific">Methanothermobacter marburgensis (strain ATCC BAA-927 / DSM 2133 / JCM 14651 / NBRC 100331 / OCM 82 / Marburg)</name>
    <name type="common">Methanobacterium thermoautotrophicum</name>
    <dbReference type="NCBI Taxonomy" id="79929"/>
    <lineage>
        <taxon>Archaea</taxon>
        <taxon>Methanobacteriati</taxon>
        <taxon>Methanobacteriota</taxon>
        <taxon>Methanomada group</taxon>
        <taxon>Methanobacteria</taxon>
        <taxon>Methanobacteriales</taxon>
        <taxon>Methanobacteriaceae</taxon>
        <taxon>Methanothermobacter</taxon>
    </lineage>
</organism>
<feature type="transmembrane region" description="Helical" evidence="1">
    <location>
        <begin position="204"/>
        <end position="232"/>
    </location>
</feature>
<evidence type="ECO:0000313" key="3">
    <source>
        <dbReference type="Proteomes" id="UP000000345"/>
    </source>
</evidence>
<feature type="transmembrane region" description="Helical" evidence="1">
    <location>
        <begin position="274"/>
        <end position="293"/>
    </location>
</feature>
<dbReference type="Proteomes" id="UP000000345">
    <property type="component" value="Chromosome"/>
</dbReference>
<dbReference type="GO" id="GO:0016020">
    <property type="term" value="C:membrane"/>
    <property type="evidence" value="ECO:0007669"/>
    <property type="project" value="UniProtKB-SubCell"/>
</dbReference>
<dbReference type="STRING" id="79929.MTBMA_c17580"/>
<feature type="transmembrane region" description="Helical" evidence="1">
    <location>
        <begin position="161"/>
        <end position="183"/>
    </location>
</feature>
<dbReference type="PATRIC" id="fig|79929.8.peg.1695"/>
<dbReference type="KEGG" id="mmg:MTBMA_c17580"/>
<dbReference type="GeneID" id="9705469"/>
<evidence type="ECO:0000313" key="2">
    <source>
        <dbReference type="EMBL" id="ADL59326.1"/>
    </source>
</evidence>
<dbReference type="RefSeq" id="WP_013296536.1">
    <property type="nucleotide sequence ID" value="NC_014408.1"/>
</dbReference>
<feature type="transmembrane region" description="Helical" evidence="1">
    <location>
        <begin position="20"/>
        <end position="42"/>
    </location>
</feature>
<keyword evidence="3" id="KW-1185">Reference proteome</keyword>
<dbReference type="PaxDb" id="79929-MTBMA_c17580"/>
<name>D9PYM8_METTM</name>
<dbReference type="OrthoDB" id="37107at2157"/>
<sequence length="360" mass="39361">MNLLTVTKWELTGTFRSRKFLFIFIFQILVLSLTIFMFSGFIEMIGEGNTFTPSLRGFAELSVTDPSGIISGQLNPDVLYIHGGAPSRLLVDNFTGIPLNAMLYLDYSDPRRTVVRDEVEAAVERASTVITRELIETPTPRPEVREETRGEALPLQLVRRVMVSILLFLPVFLFGNLVVDSIVGEKERKTGEALIAMPIRRSEIIIGKCLSVTATVALQVGVWMILIMAAGFQISNPAGAYLTVVLSSTPIIGLTALISVYAKNYREAGIGITFAYIIAAAYLIVPALAYMAGSSGSLSPMTLTIKLISGVNLNAADLIPPLFSVLILNILFYGLAVRLFSRDDVVFGPRPGILRLMVRP</sequence>
<keyword evidence="1" id="KW-1133">Transmembrane helix</keyword>
<keyword evidence="1" id="KW-0812">Transmembrane</keyword>
<dbReference type="GO" id="GO:0140359">
    <property type="term" value="F:ABC-type transporter activity"/>
    <property type="evidence" value="ECO:0007669"/>
    <property type="project" value="InterPro"/>
</dbReference>
<evidence type="ECO:0000256" key="1">
    <source>
        <dbReference type="SAM" id="Phobius"/>
    </source>
</evidence>